<evidence type="ECO:0000313" key="8">
    <source>
        <dbReference type="EMBL" id="MCB7387050.1"/>
    </source>
</evidence>
<dbReference type="InterPro" id="IPR001764">
    <property type="entry name" value="Glyco_hydro_3_N"/>
</dbReference>
<organism evidence="8 9">
    <name type="scientific">Bariatricus massiliensis</name>
    <dbReference type="NCBI Taxonomy" id="1745713"/>
    <lineage>
        <taxon>Bacteria</taxon>
        <taxon>Bacillati</taxon>
        <taxon>Bacillota</taxon>
        <taxon>Clostridia</taxon>
        <taxon>Lachnospirales</taxon>
        <taxon>Lachnospiraceae</taxon>
        <taxon>Bariatricus</taxon>
    </lineage>
</organism>
<dbReference type="InterPro" id="IPR036962">
    <property type="entry name" value="Glyco_hydro_3_N_sf"/>
</dbReference>
<dbReference type="PROSITE" id="PS00775">
    <property type="entry name" value="GLYCOSYL_HYDROL_F3"/>
    <property type="match status" value="1"/>
</dbReference>
<gene>
    <name evidence="8" type="ORF">LIZ65_07085</name>
</gene>
<evidence type="ECO:0000256" key="3">
    <source>
        <dbReference type="ARBA" id="ARBA00012663"/>
    </source>
</evidence>
<dbReference type="EMBL" id="JAJCIS010000003">
    <property type="protein sequence ID" value="MCB7387050.1"/>
    <property type="molecule type" value="Genomic_DNA"/>
</dbReference>
<dbReference type="Gene3D" id="3.20.20.300">
    <property type="entry name" value="Glycoside hydrolase, family 3, N-terminal domain"/>
    <property type="match status" value="1"/>
</dbReference>
<dbReference type="InterPro" id="IPR050226">
    <property type="entry name" value="NagZ_Beta-hexosaminidase"/>
</dbReference>
<name>A0ABS8DF56_9FIRM</name>
<evidence type="ECO:0000256" key="4">
    <source>
        <dbReference type="ARBA" id="ARBA00022801"/>
    </source>
</evidence>
<dbReference type="Pfam" id="PF00933">
    <property type="entry name" value="Glyco_hydro_3"/>
    <property type="match status" value="1"/>
</dbReference>
<comment type="similarity">
    <text evidence="2">Belongs to the glycosyl hydrolase 3 family.</text>
</comment>
<evidence type="ECO:0000256" key="2">
    <source>
        <dbReference type="ARBA" id="ARBA00005336"/>
    </source>
</evidence>
<sequence length="409" mass="45155">MKIKRVILIVLVVLTGMVFVILSRHKSNPDNFQQEQKQEIQDNNKSQETEEENTNGVEQKTNKILSELTLQEKITQMFIVTPDVLTEEDMVTTLGPGLRNSYQDYPVGGFIMMGANISSPEQISNFNIMLKELSLQKTGLLPFLCVDEEGGEVTRIASNDNFLIENVGNMSDVGSTGDVSNAYNAGVYIGGYLKNSSFNVNFAPDADVWINPDNSVVRFRAFGSEPELTARMVEQTVLGFHSQRICTALKHFPGHGATGQDSHEGKAYSQRTLEQLRQCEFLPFIAGIQAGTEFIMVGHIALPEVTGSDIPATLSPQIVTELLREELSYQGIVITDAMDMGAVTNYYSAEEAAVQAIQAGVDMILMPSDFEAAYQGVLLAVQNGIISEERLDESLKRIISLKIELQEQK</sequence>
<dbReference type="InterPro" id="IPR019800">
    <property type="entry name" value="Glyco_hydro_3_AS"/>
</dbReference>
<evidence type="ECO:0000256" key="5">
    <source>
        <dbReference type="ARBA" id="ARBA00023295"/>
    </source>
</evidence>
<evidence type="ECO:0000256" key="1">
    <source>
        <dbReference type="ARBA" id="ARBA00001231"/>
    </source>
</evidence>
<dbReference type="Proteomes" id="UP001299546">
    <property type="component" value="Unassembled WGS sequence"/>
</dbReference>
<protein>
    <recommendedName>
        <fullName evidence="3">beta-N-acetylhexosaminidase</fullName>
        <ecNumber evidence="3">3.2.1.52</ecNumber>
    </recommendedName>
</protein>
<feature type="domain" description="Glycoside hydrolase family 3 N-terminal" evidence="7">
    <location>
        <begin position="69"/>
        <end position="401"/>
    </location>
</feature>
<evidence type="ECO:0000313" key="9">
    <source>
        <dbReference type="Proteomes" id="UP001299546"/>
    </source>
</evidence>
<evidence type="ECO:0000256" key="6">
    <source>
        <dbReference type="SAM" id="MobiDB-lite"/>
    </source>
</evidence>
<feature type="compositionally biased region" description="Basic and acidic residues" evidence="6">
    <location>
        <begin position="36"/>
        <end position="48"/>
    </location>
</feature>
<comment type="catalytic activity">
    <reaction evidence="1">
        <text>Hydrolysis of terminal non-reducing N-acetyl-D-hexosamine residues in N-acetyl-beta-D-hexosaminides.</text>
        <dbReference type="EC" id="3.2.1.52"/>
    </reaction>
</comment>
<comment type="caution">
    <text evidence="8">The sequence shown here is derived from an EMBL/GenBank/DDBJ whole genome shotgun (WGS) entry which is preliminary data.</text>
</comment>
<dbReference type="InterPro" id="IPR017853">
    <property type="entry name" value="GH"/>
</dbReference>
<keyword evidence="4 8" id="KW-0378">Hydrolase</keyword>
<dbReference type="RefSeq" id="WP_066733609.1">
    <property type="nucleotide sequence ID" value="NZ_JAJCIQ010000003.1"/>
</dbReference>
<accession>A0ABS8DF56</accession>
<dbReference type="PANTHER" id="PTHR30480">
    <property type="entry name" value="BETA-HEXOSAMINIDASE-RELATED"/>
    <property type="match status" value="1"/>
</dbReference>
<dbReference type="EC" id="3.2.1.52" evidence="3"/>
<keyword evidence="9" id="KW-1185">Reference proteome</keyword>
<reference evidence="8 9" key="1">
    <citation type="submission" date="2021-10" db="EMBL/GenBank/DDBJ databases">
        <title>Collection of gut derived symbiotic bacterial strains cultured from healthy donors.</title>
        <authorList>
            <person name="Lin H."/>
            <person name="Littmann E."/>
            <person name="Kohout C."/>
            <person name="Pamer E.G."/>
        </authorList>
    </citation>
    <scope>NUCLEOTIDE SEQUENCE [LARGE SCALE GENOMIC DNA]</scope>
    <source>
        <strain evidence="8 9">DFI.1.165</strain>
    </source>
</reference>
<evidence type="ECO:0000259" key="7">
    <source>
        <dbReference type="Pfam" id="PF00933"/>
    </source>
</evidence>
<dbReference type="GO" id="GO:0016787">
    <property type="term" value="F:hydrolase activity"/>
    <property type="evidence" value="ECO:0007669"/>
    <property type="project" value="UniProtKB-KW"/>
</dbReference>
<proteinExistence type="inferred from homology"/>
<feature type="region of interest" description="Disordered" evidence="6">
    <location>
        <begin position="30"/>
        <end position="59"/>
    </location>
</feature>
<dbReference type="PANTHER" id="PTHR30480:SF13">
    <property type="entry name" value="BETA-HEXOSAMINIDASE"/>
    <property type="match status" value="1"/>
</dbReference>
<dbReference type="SUPFAM" id="SSF51445">
    <property type="entry name" value="(Trans)glycosidases"/>
    <property type="match status" value="1"/>
</dbReference>
<keyword evidence="5" id="KW-0326">Glycosidase</keyword>